<evidence type="ECO:0000256" key="1">
    <source>
        <dbReference type="SAM" id="MobiDB-lite"/>
    </source>
</evidence>
<feature type="region of interest" description="Disordered" evidence="1">
    <location>
        <begin position="140"/>
        <end position="159"/>
    </location>
</feature>
<evidence type="ECO:0000313" key="2">
    <source>
        <dbReference type="EMBL" id="RUS74836.1"/>
    </source>
</evidence>
<dbReference type="EMBL" id="RQTK01000794">
    <property type="protein sequence ID" value="RUS74836.1"/>
    <property type="molecule type" value="Genomic_DNA"/>
</dbReference>
<reference evidence="2 3" key="1">
    <citation type="submission" date="2019-01" db="EMBL/GenBank/DDBJ databases">
        <title>A draft genome assembly of the solar-powered sea slug Elysia chlorotica.</title>
        <authorList>
            <person name="Cai H."/>
            <person name="Li Q."/>
            <person name="Fang X."/>
            <person name="Li J."/>
            <person name="Curtis N.E."/>
            <person name="Altenburger A."/>
            <person name="Shibata T."/>
            <person name="Feng M."/>
            <person name="Maeda T."/>
            <person name="Schwartz J.A."/>
            <person name="Shigenobu S."/>
            <person name="Lundholm N."/>
            <person name="Nishiyama T."/>
            <person name="Yang H."/>
            <person name="Hasebe M."/>
            <person name="Li S."/>
            <person name="Pierce S.K."/>
            <person name="Wang J."/>
        </authorList>
    </citation>
    <scope>NUCLEOTIDE SEQUENCE [LARGE SCALE GENOMIC DNA]</scope>
    <source>
        <strain evidence="2">EC2010</strain>
        <tissue evidence="2">Whole organism of an adult</tissue>
    </source>
</reference>
<protein>
    <submittedName>
        <fullName evidence="2">Uncharacterized protein</fullName>
    </submittedName>
</protein>
<evidence type="ECO:0000313" key="3">
    <source>
        <dbReference type="Proteomes" id="UP000271974"/>
    </source>
</evidence>
<keyword evidence="3" id="KW-1185">Reference proteome</keyword>
<feature type="compositionally biased region" description="Polar residues" evidence="1">
    <location>
        <begin position="140"/>
        <end position="152"/>
    </location>
</feature>
<feature type="region of interest" description="Disordered" evidence="1">
    <location>
        <begin position="107"/>
        <end position="131"/>
    </location>
</feature>
<accession>A0A433SZV5</accession>
<sequence length="210" mass="23433">MGPKEKPMHVHFLKRNISREGKVRRKQEAASGEVSGPCDLKQAVISYRIHCMGAGSGPPPDEPPYYGWILNIMGDRLVAEAIQVNIPDSWDDNTIIKQQNMSSMYGSLQENGNADMTGVPPTEDSDEAQSLSLTPSVSFGTAADQQRWSQPQPKMFNNRKRTAAKARFAFGNGNPQLCDELIKVQIEYYKVKTELVKEQLLKLRNNPPVS</sequence>
<dbReference type="Proteomes" id="UP000271974">
    <property type="component" value="Unassembled WGS sequence"/>
</dbReference>
<organism evidence="2 3">
    <name type="scientific">Elysia chlorotica</name>
    <name type="common">Eastern emerald elysia</name>
    <name type="synonym">Sea slug</name>
    <dbReference type="NCBI Taxonomy" id="188477"/>
    <lineage>
        <taxon>Eukaryota</taxon>
        <taxon>Metazoa</taxon>
        <taxon>Spiralia</taxon>
        <taxon>Lophotrochozoa</taxon>
        <taxon>Mollusca</taxon>
        <taxon>Gastropoda</taxon>
        <taxon>Heterobranchia</taxon>
        <taxon>Euthyneura</taxon>
        <taxon>Panpulmonata</taxon>
        <taxon>Sacoglossa</taxon>
        <taxon>Placobranchoidea</taxon>
        <taxon>Plakobranchidae</taxon>
        <taxon>Elysia</taxon>
    </lineage>
</organism>
<name>A0A433SZV5_ELYCH</name>
<gene>
    <name evidence="2" type="ORF">EGW08_017393</name>
</gene>
<proteinExistence type="predicted"/>
<dbReference type="OrthoDB" id="6210549at2759"/>
<comment type="caution">
    <text evidence="2">The sequence shown here is derived from an EMBL/GenBank/DDBJ whole genome shotgun (WGS) entry which is preliminary data.</text>
</comment>
<dbReference type="AlphaFoldDB" id="A0A433SZV5"/>